<sequence length="184" mass="18825">MRAGLGAALIALVAGCGGGTPLGNPPDIQNGGGGTGGRSLSFAYYQRCINPIFLASLPILGSNPPVTNTCAGAGCHDDANGAGGAFRVRPAAAVVNLASTADVIRASDMYKNYYSAQGEVTFNSVLLSRLITKPLVRGVLHGGGQIFANDLDPNVQKLLYWMTNPIPVGQDELTTDLPAGPACP</sequence>
<dbReference type="PROSITE" id="PS51257">
    <property type="entry name" value="PROKAR_LIPOPROTEIN"/>
    <property type="match status" value="1"/>
</dbReference>
<dbReference type="Proteomes" id="UP001303946">
    <property type="component" value="Chromosome"/>
</dbReference>
<accession>A0ABZ0CNL1</accession>
<dbReference type="EMBL" id="CP136336">
    <property type="protein sequence ID" value="WOB06586.1"/>
    <property type="molecule type" value="Genomic_DNA"/>
</dbReference>
<protein>
    <recommendedName>
        <fullName evidence="3">Cytochrome c domain-containing protein</fullName>
    </recommendedName>
</protein>
<evidence type="ECO:0000313" key="2">
    <source>
        <dbReference type="Proteomes" id="UP001303946"/>
    </source>
</evidence>
<gene>
    <name evidence="1" type="ORF">RXV79_16835</name>
</gene>
<name>A0ABZ0CNL1_9BURK</name>
<proteinExistence type="predicted"/>
<keyword evidence="2" id="KW-1185">Reference proteome</keyword>
<organism evidence="1 2">
    <name type="scientific">Piscinibacter gummiphilus</name>
    <dbReference type="NCBI Taxonomy" id="946333"/>
    <lineage>
        <taxon>Bacteria</taxon>
        <taxon>Pseudomonadati</taxon>
        <taxon>Pseudomonadota</taxon>
        <taxon>Betaproteobacteria</taxon>
        <taxon>Burkholderiales</taxon>
        <taxon>Sphaerotilaceae</taxon>
        <taxon>Piscinibacter</taxon>
    </lineage>
</organism>
<evidence type="ECO:0008006" key="3">
    <source>
        <dbReference type="Google" id="ProtNLM"/>
    </source>
</evidence>
<dbReference type="RefSeq" id="WP_316699101.1">
    <property type="nucleotide sequence ID" value="NZ_CP136336.1"/>
</dbReference>
<evidence type="ECO:0000313" key="1">
    <source>
        <dbReference type="EMBL" id="WOB06586.1"/>
    </source>
</evidence>
<reference evidence="1 2" key="1">
    <citation type="submission" date="2023-10" db="EMBL/GenBank/DDBJ databases">
        <title>Bacteria for the degradation of biodegradable plastic PBAT(Polybutylene adipate terephthalate).</title>
        <authorList>
            <person name="Weon H.-Y."/>
            <person name="Yeon J."/>
        </authorList>
    </citation>
    <scope>NUCLEOTIDE SEQUENCE [LARGE SCALE GENOMIC DNA]</scope>
    <source>
        <strain evidence="1 2">SBD 7-3</strain>
    </source>
</reference>